<evidence type="ECO:0000313" key="2">
    <source>
        <dbReference type="EMBL" id="GGF16088.1"/>
    </source>
</evidence>
<dbReference type="EMBL" id="BMGP01000001">
    <property type="protein sequence ID" value="GGF16088.1"/>
    <property type="molecule type" value="Genomic_DNA"/>
</dbReference>
<keyword evidence="3" id="KW-1185">Reference proteome</keyword>
<proteinExistence type="predicted"/>
<gene>
    <name evidence="2" type="ORF">GCM10011399_07390</name>
</gene>
<keyword evidence="1" id="KW-1133">Transmembrane helix</keyword>
<name>A0A917B0X6_9MICO</name>
<sequence>MAMQTAVPNRRGDDGSRGRSTIRVVVAVALLFVLTHAALVSASGVALTAATTWAHGTTAGWALLNSRGADVFAVDVQRVLFTIAGALLTAVLVTVLDLVFNRHQRNTAEPESRIAVRKTP</sequence>
<dbReference type="Proteomes" id="UP000598775">
    <property type="component" value="Unassembled WGS sequence"/>
</dbReference>
<dbReference type="AlphaFoldDB" id="A0A917B0X6"/>
<organism evidence="2 3">
    <name type="scientific">Subtercola lobariae</name>
    <dbReference type="NCBI Taxonomy" id="1588641"/>
    <lineage>
        <taxon>Bacteria</taxon>
        <taxon>Bacillati</taxon>
        <taxon>Actinomycetota</taxon>
        <taxon>Actinomycetes</taxon>
        <taxon>Micrococcales</taxon>
        <taxon>Microbacteriaceae</taxon>
        <taxon>Subtercola</taxon>
    </lineage>
</organism>
<keyword evidence="1" id="KW-0472">Membrane</keyword>
<evidence type="ECO:0000256" key="1">
    <source>
        <dbReference type="SAM" id="Phobius"/>
    </source>
</evidence>
<keyword evidence="1" id="KW-0812">Transmembrane</keyword>
<reference evidence="2 3" key="1">
    <citation type="journal article" date="2014" name="Int. J. Syst. Evol. Microbiol.">
        <title>Complete genome sequence of Corynebacterium casei LMG S-19264T (=DSM 44701T), isolated from a smear-ripened cheese.</title>
        <authorList>
            <consortium name="US DOE Joint Genome Institute (JGI-PGF)"/>
            <person name="Walter F."/>
            <person name="Albersmeier A."/>
            <person name="Kalinowski J."/>
            <person name="Ruckert C."/>
        </authorList>
    </citation>
    <scope>NUCLEOTIDE SEQUENCE [LARGE SCALE GENOMIC DNA]</scope>
    <source>
        <strain evidence="2 3">CGMCC 1.12976</strain>
    </source>
</reference>
<dbReference type="RefSeq" id="WP_188673783.1">
    <property type="nucleotide sequence ID" value="NZ_BMGP01000001.1"/>
</dbReference>
<protein>
    <submittedName>
        <fullName evidence="2">Uncharacterized protein</fullName>
    </submittedName>
</protein>
<comment type="caution">
    <text evidence="2">The sequence shown here is derived from an EMBL/GenBank/DDBJ whole genome shotgun (WGS) entry which is preliminary data.</text>
</comment>
<feature type="transmembrane region" description="Helical" evidence="1">
    <location>
        <begin position="79"/>
        <end position="100"/>
    </location>
</feature>
<evidence type="ECO:0000313" key="3">
    <source>
        <dbReference type="Proteomes" id="UP000598775"/>
    </source>
</evidence>
<accession>A0A917B0X6</accession>